<keyword evidence="1" id="KW-1133">Transmembrane helix</keyword>
<keyword evidence="1" id="KW-0812">Transmembrane</keyword>
<dbReference type="RefSeq" id="WP_151698921.1">
    <property type="nucleotide sequence ID" value="NZ_CP031223.1"/>
</dbReference>
<evidence type="ECO:0000313" key="3">
    <source>
        <dbReference type="Proteomes" id="UP000325517"/>
    </source>
</evidence>
<dbReference type="AlphaFoldDB" id="A0A5J6SMH1"/>
<dbReference type="Proteomes" id="UP000325517">
    <property type="component" value="Chromosome"/>
</dbReference>
<feature type="transmembrane region" description="Helical" evidence="1">
    <location>
        <begin position="72"/>
        <end position="91"/>
    </location>
</feature>
<dbReference type="KEGG" id="psyo:PB01_03600"/>
<feature type="transmembrane region" description="Helical" evidence="1">
    <location>
        <begin position="46"/>
        <end position="66"/>
    </location>
</feature>
<evidence type="ECO:0000313" key="2">
    <source>
        <dbReference type="EMBL" id="QFF97974.1"/>
    </source>
</evidence>
<evidence type="ECO:0000256" key="1">
    <source>
        <dbReference type="SAM" id="Phobius"/>
    </source>
</evidence>
<dbReference type="InterPro" id="IPR013879">
    <property type="entry name" value="DUF1761"/>
</dbReference>
<protein>
    <submittedName>
        <fullName evidence="2">DUF1761 domain-containing protein</fullName>
    </submittedName>
</protein>
<accession>A0A5J6SMH1</accession>
<sequence>MTIDWGNLNYVAIIIGGFLYMIYGTIYYSILLSNKKGQQTKGPIKYIYSVIIAFISSFLVAILINTTGAETLLQGALIGFIIGIIIKMVYVKNALFGLISMKSTIIAICDHVIIFTLLGALHGWLS</sequence>
<reference evidence="2 3" key="1">
    <citation type="submission" date="2018-07" db="EMBL/GenBank/DDBJ databases">
        <title>Complete genome sequence of Psychrobacillus sp. PB01, isolated from iceberg, and comparative genome analysis of Psychrobacillus strains.</title>
        <authorList>
            <person name="Lee P.C."/>
        </authorList>
    </citation>
    <scope>NUCLEOTIDE SEQUENCE [LARGE SCALE GENOMIC DNA]</scope>
    <source>
        <strain evidence="2 3">PB01</strain>
    </source>
</reference>
<feature type="transmembrane region" description="Helical" evidence="1">
    <location>
        <begin position="12"/>
        <end position="34"/>
    </location>
</feature>
<organism evidence="2 3">
    <name type="scientific">Psychrobacillus glaciei</name>
    <dbReference type="NCBI Taxonomy" id="2283160"/>
    <lineage>
        <taxon>Bacteria</taxon>
        <taxon>Bacillati</taxon>
        <taxon>Bacillota</taxon>
        <taxon>Bacilli</taxon>
        <taxon>Bacillales</taxon>
        <taxon>Bacillaceae</taxon>
        <taxon>Psychrobacillus</taxon>
    </lineage>
</organism>
<keyword evidence="1" id="KW-0472">Membrane</keyword>
<dbReference type="OrthoDB" id="2382138at2"/>
<name>A0A5J6SMH1_9BACI</name>
<gene>
    <name evidence="2" type="ORF">PB01_03600</name>
</gene>
<dbReference type="Pfam" id="PF08570">
    <property type="entry name" value="DUF1761"/>
    <property type="match status" value="1"/>
</dbReference>
<keyword evidence="3" id="KW-1185">Reference proteome</keyword>
<proteinExistence type="predicted"/>
<feature type="transmembrane region" description="Helical" evidence="1">
    <location>
        <begin position="103"/>
        <end position="125"/>
    </location>
</feature>
<dbReference type="EMBL" id="CP031223">
    <property type="protein sequence ID" value="QFF97974.1"/>
    <property type="molecule type" value="Genomic_DNA"/>
</dbReference>